<gene>
    <name evidence="1" type="ORF">H4W34_000926</name>
</gene>
<proteinExistence type="predicted"/>
<name>A0ABR9JKZ1_9ACTN</name>
<sequence length="74" mass="8245">MNDGVLLLFLRKLFPEWAITRDRDDVWRATGRVHISASSSDGLLEMLAVAEPSAAERVARFFGSCSEDAEFRAS</sequence>
<reference evidence="1 2" key="1">
    <citation type="submission" date="2020-10" db="EMBL/GenBank/DDBJ databases">
        <title>Sequencing the genomes of 1000 actinobacteria strains.</title>
        <authorList>
            <person name="Klenk H.-P."/>
        </authorList>
    </citation>
    <scope>NUCLEOTIDE SEQUENCE [LARGE SCALE GENOMIC DNA]</scope>
    <source>
        <strain evidence="1 2">DSM 46744</strain>
    </source>
</reference>
<protein>
    <submittedName>
        <fullName evidence="1">Uncharacterized protein</fullName>
    </submittedName>
</protein>
<organism evidence="1 2">
    <name type="scientific">Actinomadura algeriensis</name>
    <dbReference type="NCBI Taxonomy" id="1679523"/>
    <lineage>
        <taxon>Bacteria</taxon>
        <taxon>Bacillati</taxon>
        <taxon>Actinomycetota</taxon>
        <taxon>Actinomycetes</taxon>
        <taxon>Streptosporangiales</taxon>
        <taxon>Thermomonosporaceae</taxon>
        <taxon>Actinomadura</taxon>
    </lineage>
</organism>
<keyword evidence="2" id="KW-1185">Reference proteome</keyword>
<comment type="caution">
    <text evidence="1">The sequence shown here is derived from an EMBL/GenBank/DDBJ whole genome shotgun (WGS) entry which is preliminary data.</text>
</comment>
<evidence type="ECO:0000313" key="2">
    <source>
        <dbReference type="Proteomes" id="UP000627838"/>
    </source>
</evidence>
<dbReference type="RefSeq" id="WP_192758016.1">
    <property type="nucleotide sequence ID" value="NZ_JADBDZ010000001.1"/>
</dbReference>
<dbReference type="EMBL" id="JADBDZ010000001">
    <property type="protein sequence ID" value="MBE1531093.1"/>
    <property type="molecule type" value="Genomic_DNA"/>
</dbReference>
<evidence type="ECO:0000313" key="1">
    <source>
        <dbReference type="EMBL" id="MBE1531093.1"/>
    </source>
</evidence>
<accession>A0ABR9JKZ1</accession>
<dbReference type="Proteomes" id="UP000627838">
    <property type="component" value="Unassembled WGS sequence"/>
</dbReference>